<dbReference type="RefSeq" id="WP_013272103.1">
    <property type="nucleotide sequence ID" value="NC_014376.1"/>
</dbReference>
<feature type="domain" description="DUF1565" evidence="1">
    <location>
        <begin position="97"/>
        <end position="142"/>
    </location>
</feature>
<dbReference type="HOGENOM" id="CLU_668523_0_0_9"/>
<dbReference type="InterPro" id="IPR011459">
    <property type="entry name" value="DUF1565"/>
</dbReference>
<keyword evidence="3" id="KW-1185">Reference proteome</keyword>
<organism evidence="2 3">
    <name type="scientific">Lacrimispora saccharolytica (strain ATCC 35040 / DSM 2544 / NRCC 2533 / WM1)</name>
    <name type="common">Clostridium saccharolyticum</name>
    <dbReference type="NCBI Taxonomy" id="610130"/>
    <lineage>
        <taxon>Bacteria</taxon>
        <taxon>Bacillati</taxon>
        <taxon>Bacillota</taxon>
        <taxon>Clostridia</taxon>
        <taxon>Lachnospirales</taxon>
        <taxon>Lachnospiraceae</taxon>
        <taxon>Lacrimispora</taxon>
    </lineage>
</organism>
<evidence type="ECO:0000313" key="3">
    <source>
        <dbReference type="Proteomes" id="UP000001662"/>
    </source>
</evidence>
<dbReference type="STRING" id="610130.Closa_1411"/>
<name>D9R937_LACSW</name>
<evidence type="ECO:0000313" key="2">
    <source>
        <dbReference type="EMBL" id="ADL04012.1"/>
    </source>
</evidence>
<dbReference type="InterPro" id="IPR011050">
    <property type="entry name" value="Pectin_lyase_fold/virulence"/>
</dbReference>
<sequence length="411" mass="43676">MQTTPNLGLKKPEKSEYINISDLNGNSDTIDTAVSQKVTSIGGDISETVVNTLEPNETKFPIPSAGETIKRFLGKVLTFLKNIKPLEADATYNVATTGSDITGDGTQEKPYRTIQYAINMVPKNLNGYGAKIRVAAGTYDEHVLVSSFYGGYVHLISDSENTLAATCLVKSIQIKFCRGYVQVNGFTCTRADDTPFVVSGCNYAAIQYCQSTVSARSRAGIYFGESNGVVTGCRIANRNVALQVVTSKVFSDIWDQAGSVNNDYGLSSNRSSIISKSGAQPIGLARNEVSAAGGVFFNENGTQISGMINSGLSCTWGTITGGIVRHGITGGTGIIIVNIKVTPTVALSSGSTYQISGFPKAVMDLVSVDVHSKSLVSYCQLGNTGTMTFNLNVARNPGDYMGFSCTYLTNS</sequence>
<dbReference type="OrthoDB" id="1889363at2"/>
<evidence type="ECO:0000259" key="1">
    <source>
        <dbReference type="Pfam" id="PF07602"/>
    </source>
</evidence>
<dbReference type="InterPro" id="IPR012334">
    <property type="entry name" value="Pectin_lyas_fold"/>
</dbReference>
<dbReference type="Pfam" id="PF07602">
    <property type="entry name" value="DUF1565"/>
    <property type="match status" value="1"/>
</dbReference>
<gene>
    <name evidence="2" type="ordered locus">Closa_1411</name>
</gene>
<reference evidence="2" key="1">
    <citation type="submission" date="2010-07" db="EMBL/GenBank/DDBJ databases">
        <title>Complete sequence of Clostridium saccharolyticum WM1.</title>
        <authorList>
            <consortium name="US DOE Joint Genome Institute"/>
            <person name="Lucas S."/>
            <person name="Copeland A."/>
            <person name="Lapidus A."/>
            <person name="Cheng J.-F."/>
            <person name="Bruce D."/>
            <person name="Goodwin L."/>
            <person name="Pitluck S."/>
            <person name="Chertkov O."/>
            <person name="Detter J.C."/>
            <person name="Han C."/>
            <person name="Tapia R."/>
            <person name="Land M."/>
            <person name="Hauser L."/>
            <person name="Chang Y.-J."/>
            <person name="Jeffries C."/>
            <person name="Kyrpides N."/>
            <person name="Ivanova N."/>
            <person name="Mikhailova N."/>
            <person name="Mouttaki H."/>
            <person name="Lin L."/>
            <person name="Zhou J."/>
            <person name="Hemme C.L."/>
            <person name="Woyke T."/>
        </authorList>
    </citation>
    <scope>NUCLEOTIDE SEQUENCE [LARGE SCALE GENOMIC DNA]</scope>
    <source>
        <strain evidence="2">WM1</strain>
    </source>
</reference>
<protein>
    <recommendedName>
        <fullName evidence="1">DUF1565 domain-containing protein</fullName>
    </recommendedName>
</protein>
<dbReference type="EMBL" id="CP002109">
    <property type="protein sequence ID" value="ADL04012.1"/>
    <property type="molecule type" value="Genomic_DNA"/>
</dbReference>
<accession>D9R937</accession>
<dbReference type="KEGG" id="csh:Closa_1411"/>
<dbReference type="eggNOG" id="ENOG5034BGW">
    <property type="taxonomic scope" value="Bacteria"/>
</dbReference>
<dbReference type="Proteomes" id="UP000001662">
    <property type="component" value="Chromosome"/>
</dbReference>
<proteinExistence type="predicted"/>
<dbReference type="Gene3D" id="2.160.20.10">
    <property type="entry name" value="Single-stranded right-handed beta-helix, Pectin lyase-like"/>
    <property type="match status" value="1"/>
</dbReference>
<dbReference type="PaxDb" id="610130-Closa_1411"/>
<dbReference type="AlphaFoldDB" id="D9R937"/>
<dbReference type="SUPFAM" id="SSF51126">
    <property type="entry name" value="Pectin lyase-like"/>
    <property type="match status" value="1"/>
</dbReference>